<dbReference type="Proteomes" id="UP000006729">
    <property type="component" value="Chromosome 5"/>
</dbReference>
<organism evidence="1 2">
    <name type="scientific">Populus trichocarpa</name>
    <name type="common">Western balsam poplar</name>
    <name type="synonym">Populus balsamifera subsp. trichocarpa</name>
    <dbReference type="NCBI Taxonomy" id="3694"/>
    <lineage>
        <taxon>Eukaryota</taxon>
        <taxon>Viridiplantae</taxon>
        <taxon>Streptophyta</taxon>
        <taxon>Embryophyta</taxon>
        <taxon>Tracheophyta</taxon>
        <taxon>Spermatophyta</taxon>
        <taxon>Magnoliopsida</taxon>
        <taxon>eudicotyledons</taxon>
        <taxon>Gunneridae</taxon>
        <taxon>Pentapetalae</taxon>
        <taxon>rosids</taxon>
        <taxon>fabids</taxon>
        <taxon>Malpighiales</taxon>
        <taxon>Salicaceae</taxon>
        <taxon>Saliceae</taxon>
        <taxon>Populus</taxon>
    </lineage>
</organism>
<reference evidence="1 2" key="1">
    <citation type="journal article" date="2006" name="Science">
        <title>The genome of black cottonwood, Populus trichocarpa (Torr. &amp; Gray).</title>
        <authorList>
            <person name="Tuskan G.A."/>
            <person name="Difazio S."/>
            <person name="Jansson S."/>
            <person name="Bohlmann J."/>
            <person name="Grigoriev I."/>
            <person name="Hellsten U."/>
            <person name="Putnam N."/>
            <person name="Ralph S."/>
            <person name="Rombauts S."/>
            <person name="Salamov A."/>
            <person name="Schein J."/>
            <person name="Sterck L."/>
            <person name="Aerts A."/>
            <person name="Bhalerao R.R."/>
            <person name="Bhalerao R.P."/>
            <person name="Blaudez D."/>
            <person name="Boerjan W."/>
            <person name="Brun A."/>
            <person name="Brunner A."/>
            <person name="Busov V."/>
            <person name="Campbell M."/>
            <person name="Carlson J."/>
            <person name="Chalot M."/>
            <person name="Chapman J."/>
            <person name="Chen G.L."/>
            <person name="Cooper D."/>
            <person name="Coutinho P.M."/>
            <person name="Couturier J."/>
            <person name="Covert S."/>
            <person name="Cronk Q."/>
            <person name="Cunningham R."/>
            <person name="Davis J."/>
            <person name="Degroeve S."/>
            <person name="Dejardin A."/>
            <person name="Depamphilis C."/>
            <person name="Detter J."/>
            <person name="Dirks B."/>
            <person name="Dubchak I."/>
            <person name="Duplessis S."/>
            <person name="Ehlting J."/>
            <person name="Ellis B."/>
            <person name="Gendler K."/>
            <person name="Goodstein D."/>
            <person name="Gribskov M."/>
            <person name="Grimwood J."/>
            <person name="Groover A."/>
            <person name="Gunter L."/>
            <person name="Hamberger B."/>
            <person name="Heinze B."/>
            <person name="Helariutta Y."/>
            <person name="Henrissat B."/>
            <person name="Holligan D."/>
            <person name="Holt R."/>
            <person name="Huang W."/>
            <person name="Islam-Faridi N."/>
            <person name="Jones S."/>
            <person name="Jones-Rhoades M."/>
            <person name="Jorgensen R."/>
            <person name="Joshi C."/>
            <person name="Kangasjarvi J."/>
            <person name="Karlsson J."/>
            <person name="Kelleher C."/>
            <person name="Kirkpatrick R."/>
            <person name="Kirst M."/>
            <person name="Kohler A."/>
            <person name="Kalluri U."/>
            <person name="Larimer F."/>
            <person name="Leebens-Mack J."/>
            <person name="Leple J.C."/>
            <person name="Locascio P."/>
            <person name="Lou Y."/>
            <person name="Lucas S."/>
            <person name="Martin F."/>
            <person name="Montanini B."/>
            <person name="Napoli C."/>
            <person name="Nelson D.R."/>
            <person name="Nelson C."/>
            <person name="Nieminen K."/>
            <person name="Nilsson O."/>
            <person name="Pereda V."/>
            <person name="Peter G."/>
            <person name="Philippe R."/>
            <person name="Pilate G."/>
            <person name="Poliakov A."/>
            <person name="Razumovskaya J."/>
            <person name="Richardson P."/>
            <person name="Rinaldi C."/>
            <person name="Ritland K."/>
            <person name="Rouze P."/>
            <person name="Ryaboy D."/>
            <person name="Schmutz J."/>
            <person name="Schrader J."/>
            <person name="Segerman B."/>
            <person name="Shin H."/>
            <person name="Siddiqui A."/>
            <person name="Sterky F."/>
            <person name="Terry A."/>
            <person name="Tsai C.J."/>
            <person name="Uberbacher E."/>
            <person name="Unneberg P."/>
            <person name="Vahala J."/>
            <person name="Wall K."/>
            <person name="Wessler S."/>
            <person name="Yang G."/>
            <person name="Yin T."/>
            <person name="Douglas C."/>
            <person name="Marra M."/>
            <person name="Sandberg G."/>
            <person name="Van de Peer Y."/>
            <person name="Rokhsar D."/>
        </authorList>
    </citation>
    <scope>NUCLEOTIDE SEQUENCE [LARGE SCALE GENOMIC DNA]</scope>
    <source>
        <strain evidence="2">cv. Nisqually</strain>
    </source>
</reference>
<protein>
    <submittedName>
        <fullName evidence="1">Uncharacterized protein</fullName>
    </submittedName>
</protein>
<dbReference type="InParanoid" id="A0A3N7F3K4"/>
<evidence type="ECO:0000313" key="2">
    <source>
        <dbReference type="Proteomes" id="UP000006729"/>
    </source>
</evidence>
<dbReference type="EMBL" id="CM009294">
    <property type="protein sequence ID" value="RQO90325.1"/>
    <property type="molecule type" value="Genomic_DNA"/>
</dbReference>
<name>A0A3N7F3K4_POPTR</name>
<gene>
    <name evidence="1" type="ORF">POPTR_005G099233</name>
</gene>
<proteinExistence type="predicted"/>
<sequence>MMRIKLWRGPAKFLLTQLNSAIDEVSAQLHPEDAPSGIAVASDEIQASIQENVCRNLNASFYFYLRSAL</sequence>
<keyword evidence="2" id="KW-1185">Reference proteome</keyword>
<evidence type="ECO:0000313" key="1">
    <source>
        <dbReference type="EMBL" id="RQO90325.1"/>
    </source>
</evidence>
<accession>A0A3N7F3K4</accession>
<dbReference type="Gramene" id="Potri.005G099233.1.v4.1">
    <property type="protein sequence ID" value="Potri.005G099233.1.v4.1"/>
    <property type="gene ID" value="Potri.005G099233.v4.1"/>
</dbReference>
<dbReference type="AlphaFoldDB" id="A0A3N7F3K4"/>